<dbReference type="InterPro" id="IPR036187">
    <property type="entry name" value="DNA_mismatch_repair_MutS_sf"/>
</dbReference>
<dbReference type="InterPro" id="IPR027417">
    <property type="entry name" value="P-loop_NTPase"/>
</dbReference>
<feature type="domain" description="DNA mismatch repair proteins mutS family" evidence="8">
    <location>
        <begin position="458"/>
        <end position="647"/>
    </location>
</feature>
<dbReference type="GO" id="GO:0006298">
    <property type="term" value="P:mismatch repair"/>
    <property type="evidence" value="ECO:0007669"/>
    <property type="project" value="InterPro"/>
</dbReference>
<name>A0AA36G6M9_9BILA</name>
<comment type="caution">
    <text evidence="9">The sequence shown here is derived from an EMBL/GenBank/DDBJ whole genome shotgun (WGS) entry which is preliminary data.</text>
</comment>
<dbReference type="PANTHER" id="PTHR11361:SF21">
    <property type="entry name" value="MUTS PROTEIN HOMOLOG 4"/>
    <property type="match status" value="1"/>
</dbReference>
<evidence type="ECO:0000313" key="9">
    <source>
        <dbReference type="EMBL" id="CAJ0581507.1"/>
    </source>
</evidence>
<proteinExistence type="inferred from homology"/>
<evidence type="ECO:0000256" key="2">
    <source>
        <dbReference type="ARBA" id="ARBA00022741"/>
    </source>
</evidence>
<evidence type="ECO:0000256" key="1">
    <source>
        <dbReference type="ARBA" id="ARBA00006271"/>
    </source>
</evidence>
<feature type="region of interest" description="Disordered" evidence="6">
    <location>
        <begin position="757"/>
        <end position="822"/>
    </location>
</feature>
<dbReference type="GO" id="GO:0030983">
    <property type="term" value="F:mismatched DNA binding"/>
    <property type="evidence" value="ECO:0007669"/>
    <property type="project" value="InterPro"/>
</dbReference>
<dbReference type="SMART" id="SM00534">
    <property type="entry name" value="MUTSac"/>
    <property type="match status" value="1"/>
</dbReference>
<dbReference type="InterPro" id="IPR045076">
    <property type="entry name" value="MutS"/>
</dbReference>
<keyword evidence="4" id="KW-0238">DNA-binding</keyword>
<dbReference type="SMART" id="SM00533">
    <property type="entry name" value="MUTSd"/>
    <property type="match status" value="1"/>
</dbReference>
<evidence type="ECO:0000256" key="3">
    <source>
        <dbReference type="ARBA" id="ARBA00022840"/>
    </source>
</evidence>
<dbReference type="PANTHER" id="PTHR11361">
    <property type="entry name" value="DNA MISMATCH REPAIR PROTEIN MUTS FAMILY MEMBER"/>
    <property type="match status" value="1"/>
</dbReference>
<dbReference type="EMBL" id="CATQJA010002663">
    <property type="protein sequence ID" value="CAJ0581507.1"/>
    <property type="molecule type" value="Genomic_DNA"/>
</dbReference>
<comment type="similarity">
    <text evidence="1">Belongs to the DNA mismatch repair MutS family.</text>
</comment>
<dbReference type="Pfam" id="PF00488">
    <property type="entry name" value="MutS_V"/>
    <property type="match status" value="1"/>
</dbReference>
<evidence type="ECO:0000259" key="8">
    <source>
        <dbReference type="SMART" id="SM00534"/>
    </source>
</evidence>
<evidence type="ECO:0000256" key="4">
    <source>
        <dbReference type="ARBA" id="ARBA00023125"/>
    </source>
</evidence>
<dbReference type="Gene3D" id="1.10.1420.10">
    <property type="match status" value="1"/>
</dbReference>
<dbReference type="GO" id="GO:0140664">
    <property type="term" value="F:ATP-dependent DNA damage sensor activity"/>
    <property type="evidence" value="ECO:0007669"/>
    <property type="project" value="InterPro"/>
</dbReference>
<organism evidence="9 10">
    <name type="scientific">Mesorhabditis spiculigera</name>
    <dbReference type="NCBI Taxonomy" id="96644"/>
    <lineage>
        <taxon>Eukaryota</taxon>
        <taxon>Metazoa</taxon>
        <taxon>Ecdysozoa</taxon>
        <taxon>Nematoda</taxon>
        <taxon>Chromadorea</taxon>
        <taxon>Rhabditida</taxon>
        <taxon>Rhabditina</taxon>
        <taxon>Rhabditomorpha</taxon>
        <taxon>Rhabditoidea</taxon>
        <taxon>Rhabditidae</taxon>
        <taxon>Mesorhabditinae</taxon>
        <taxon>Mesorhabditis</taxon>
    </lineage>
</organism>
<evidence type="ECO:0000256" key="6">
    <source>
        <dbReference type="SAM" id="MobiDB-lite"/>
    </source>
</evidence>
<feature type="domain" description="DNA mismatch repair protein MutS core" evidence="7">
    <location>
        <begin position="224"/>
        <end position="442"/>
    </location>
</feature>
<dbReference type="Proteomes" id="UP001177023">
    <property type="component" value="Unassembled WGS sequence"/>
</dbReference>
<dbReference type="Gene3D" id="3.40.50.300">
    <property type="entry name" value="P-loop containing nucleotide triphosphate hydrolases"/>
    <property type="match status" value="1"/>
</dbReference>
<dbReference type="InterPro" id="IPR007696">
    <property type="entry name" value="DNA_mismatch_repair_MutS_core"/>
</dbReference>
<reference evidence="9" key="1">
    <citation type="submission" date="2023-06" db="EMBL/GenBank/DDBJ databases">
        <authorList>
            <person name="Delattre M."/>
        </authorList>
    </citation>
    <scope>NUCLEOTIDE SEQUENCE</scope>
    <source>
        <strain evidence="9">AF72</strain>
    </source>
</reference>
<dbReference type="SUPFAM" id="SSF53150">
    <property type="entry name" value="DNA repair protein MutS, domain II"/>
    <property type="match status" value="1"/>
</dbReference>
<dbReference type="SUPFAM" id="SSF48334">
    <property type="entry name" value="DNA repair protein MutS, domain III"/>
    <property type="match status" value="1"/>
</dbReference>
<evidence type="ECO:0000313" key="10">
    <source>
        <dbReference type="Proteomes" id="UP001177023"/>
    </source>
</evidence>
<keyword evidence="5" id="KW-0469">Meiosis</keyword>
<evidence type="ECO:0000256" key="5">
    <source>
        <dbReference type="ARBA" id="ARBA00023254"/>
    </source>
</evidence>
<protein>
    <recommendedName>
        <fullName evidence="11">DNA mismatch repair proteins mutS family domain-containing protein</fullName>
    </recommendedName>
</protein>
<gene>
    <name evidence="9" type="ORF">MSPICULIGERA_LOCUS19664</name>
</gene>
<accession>A0AA36G6M9</accession>
<dbReference type="SUPFAM" id="SSF52540">
    <property type="entry name" value="P-loop containing nucleoside triphosphate hydrolases"/>
    <property type="match status" value="1"/>
</dbReference>
<dbReference type="AlphaFoldDB" id="A0AA36G6M9"/>
<evidence type="ECO:0000259" key="7">
    <source>
        <dbReference type="SMART" id="SM00533"/>
    </source>
</evidence>
<keyword evidence="10" id="KW-1185">Reference proteome</keyword>
<dbReference type="Pfam" id="PF05192">
    <property type="entry name" value="MutS_III"/>
    <property type="match status" value="1"/>
</dbReference>
<dbReference type="Gene3D" id="3.30.420.110">
    <property type="entry name" value="MutS, connector domain"/>
    <property type="match status" value="1"/>
</dbReference>
<evidence type="ECO:0008006" key="11">
    <source>
        <dbReference type="Google" id="ProtNLM"/>
    </source>
</evidence>
<dbReference type="GO" id="GO:0007131">
    <property type="term" value="P:reciprocal meiotic recombination"/>
    <property type="evidence" value="ECO:0007669"/>
    <property type="project" value="TreeGrafter"/>
</dbReference>
<dbReference type="GO" id="GO:0005634">
    <property type="term" value="C:nucleus"/>
    <property type="evidence" value="ECO:0007669"/>
    <property type="project" value="TreeGrafter"/>
</dbReference>
<dbReference type="GO" id="GO:0005524">
    <property type="term" value="F:ATP binding"/>
    <property type="evidence" value="ECO:0007669"/>
    <property type="project" value="UniProtKB-KW"/>
</dbReference>
<keyword evidence="3" id="KW-0067">ATP-binding</keyword>
<sequence length="822" mass="91835">MLSSQLSTTGYDGGSSSYDISRQFLGKTPKTRKLPPVGSSKFLNSKSIERNVVAAVWEGRGTDKGLVGMAWAEEEGVEWTFTEFRDSGAYAILSAMLQLCEPEEIVIAETQGDRANNLLFSEVIKRITPTAEITSVQRRFFNPERGLAIMKLLSSKAENLKDVVGKQFACAAMGALIRFVEFRNEFVLSAQTIPFKFFDVTRQCLMDHASWKNLEVINDYYPRKERRTLLAVIDNTITALGYRILRANLLQPSTDVAFINLRLDAISELIENPMNLDSESLTAMERALSTTLDSAVLDCKRSSISIIQQKLFAIKTGVQARIDATRELYMQRLTQIEELSNEEMEQHLPGQNCRLAVKLLRLNDRLTVTEDELLSTTGLRVRELIAYLRPLVGALYSLIDDVCLLDMLQSMAVYATQTHACRPEFGQDVVILKGRHPILDLHYSDTVIPNDMYMTPDNRFAVITGPNMAGKSTLLKMLCQFSLLAQLGSYVPATMCKLPVFKRIFTRMDHNDSLMQNLSSFGLEMRDVATILEFTDKDCLIVMDELARSTATEEGVAISYAISEELIKKKSYVMLATHYLDLAALDVASSAVINMHFKSTEDEKYGGEEVRHRLFKGPYKGPLYGFDVIQLANFPPDLVDEAEDLAYRLRAETEQRRVLDQQTLKWRALTRIGHRLKVAISLLRGHPLSAQLEYLTALSGTLRDDLEETNAAGAQDDVEIQQALEFANEQDTELGADEVETLLRAFEYALLAEEVEEAPQVHVSPSASQRTHQEEGSATDDTGACGANEPPEPTPTFPMISVSSGEDLFLSMEPQVGSAARN</sequence>
<dbReference type="InterPro" id="IPR036678">
    <property type="entry name" value="MutS_con_dom_sf"/>
</dbReference>
<feature type="non-terminal residue" evidence="9">
    <location>
        <position position="822"/>
    </location>
</feature>
<dbReference type="InterPro" id="IPR000432">
    <property type="entry name" value="DNA_mismatch_repair_MutS_C"/>
</dbReference>
<keyword evidence="2" id="KW-0547">Nucleotide-binding</keyword>